<reference evidence="4" key="1">
    <citation type="journal article" date="2010" name="Genome Biol.">
        <title>Genome sequence of the necrotrophic plant pathogen Pythium ultimum reveals original pathogenicity mechanisms and effector repertoire.</title>
        <authorList>
            <person name="Levesque C.A."/>
            <person name="Brouwer H."/>
            <person name="Cano L."/>
            <person name="Hamilton J.P."/>
            <person name="Holt C."/>
            <person name="Huitema E."/>
            <person name="Raffaele S."/>
            <person name="Robideau G.P."/>
            <person name="Thines M."/>
            <person name="Win J."/>
            <person name="Zerillo M.M."/>
            <person name="Beakes G.W."/>
            <person name="Boore J.L."/>
            <person name="Busam D."/>
            <person name="Dumas B."/>
            <person name="Ferriera S."/>
            <person name="Fuerstenberg S.I."/>
            <person name="Gachon C.M."/>
            <person name="Gaulin E."/>
            <person name="Govers F."/>
            <person name="Grenville-Briggs L."/>
            <person name="Horner N."/>
            <person name="Hostetler J."/>
            <person name="Jiang R.H."/>
            <person name="Johnson J."/>
            <person name="Krajaejun T."/>
            <person name="Lin H."/>
            <person name="Meijer H.J."/>
            <person name="Moore B."/>
            <person name="Morris P."/>
            <person name="Phuntmart V."/>
            <person name="Puiu D."/>
            <person name="Shetty J."/>
            <person name="Stajich J.E."/>
            <person name="Tripathy S."/>
            <person name="Wawra S."/>
            <person name="van West P."/>
            <person name="Whitty B.R."/>
            <person name="Coutinho P.M."/>
            <person name="Henrissat B."/>
            <person name="Martin F."/>
            <person name="Thomas P.D."/>
            <person name="Tyler B.M."/>
            <person name="De Vries R.P."/>
            <person name="Kamoun S."/>
            <person name="Yandell M."/>
            <person name="Tisserat N."/>
            <person name="Buell C.R."/>
        </authorList>
    </citation>
    <scope>NUCLEOTIDE SEQUENCE</scope>
    <source>
        <strain evidence="4">DAOM:BR144</strain>
    </source>
</reference>
<reference evidence="4" key="2">
    <citation type="submission" date="2010-04" db="EMBL/GenBank/DDBJ databases">
        <authorList>
            <person name="Buell R."/>
            <person name="Hamilton J."/>
            <person name="Hostetler J."/>
        </authorList>
    </citation>
    <scope>NUCLEOTIDE SEQUENCE [LARGE SCALE GENOMIC DNA]</scope>
    <source>
        <strain evidence="4">DAOM:BR144</strain>
    </source>
</reference>
<dbReference type="EMBL" id="GL376620">
    <property type="status" value="NOT_ANNOTATED_CDS"/>
    <property type="molecule type" value="Genomic_DNA"/>
</dbReference>
<evidence type="ECO:0008006" key="5">
    <source>
        <dbReference type="Google" id="ProtNLM"/>
    </source>
</evidence>
<dbReference type="InterPro" id="IPR050275">
    <property type="entry name" value="PGM_Phosphatase"/>
</dbReference>
<organism evidence="3 4">
    <name type="scientific">Globisporangium ultimum (strain ATCC 200006 / CBS 805.95 / DAOM BR144)</name>
    <name type="common">Pythium ultimum</name>
    <dbReference type="NCBI Taxonomy" id="431595"/>
    <lineage>
        <taxon>Eukaryota</taxon>
        <taxon>Sar</taxon>
        <taxon>Stramenopiles</taxon>
        <taxon>Oomycota</taxon>
        <taxon>Peronosporomycetes</taxon>
        <taxon>Pythiales</taxon>
        <taxon>Pythiaceae</taxon>
        <taxon>Globisporangium</taxon>
    </lineage>
</organism>
<evidence type="ECO:0000313" key="4">
    <source>
        <dbReference type="Proteomes" id="UP000019132"/>
    </source>
</evidence>
<dbReference type="GO" id="GO:0016791">
    <property type="term" value="F:phosphatase activity"/>
    <property type="evidence" value="ECO:0007669"/>
    <property type="project" value="TreeGrafter"/>
</dbReference>
<dbReference type="EnsemblProtists" id="PYU1_T001051">
    <property type="protein sequence ID" value="PYU1_T001051"/>
    <property type="gene ID" value="PYU1_G001051"/>
</dbReference>
<dbReference type="PANTHER" id="PTHR48100:SF1">
    <property type="entry name" value="HISTIDINE PHOSPHATASE FAMILY PROTEIN-RELATED"/>
    <property type="match status" value="1"/>
</dbReference>
<reference evidence="3" key="3">
    <citation type="submission" date="2015-02" db="UniProtKB">
        <authorList>
            <consortium name="EnsemblProtists"/>
        </authorList>
    </citation>
    <scope>IDENTIFICATION</scope>
    <source>
        <strain evidence="3">DAOM BR144</strain>
    </source>
</reference>
<sequence length="277" mass="30720">MATVRLIPGFFAQGEALQQEQPVTGSPPNMGLLSGKTWGDVNALIRESEKHGPQVKLVILMRHGEGLHNADKARAGDQVWENELQFLPKYIDAPLTEAGVAQSKDAAKVLEEQISCGGLQVQRVIVSPLDRTLATYEHTFASFQKIPVTSMEITRETLGVCPCDQRKPMASKVATYLHIDFSSVQDEDDVWWKADHRETDEEITARGLQFLHEVYFNQPETHFAVVTHSGFSRGCFRALGHRYYRPQNAEFIPLLITSATSNNAADESASIGASPLE</sequence>
<dbReference type="OMA" id="HGLGVHN"/>
<dbReference type="GO" id="GO:0005737">
    <property type="term" value="C:cytoplasm"/>
    <property type="evidence" value="ECO:0007669"/>
    <property type="project" value="TreeGrafter"/>
</dbReference>
<evidence type="ECO:0000256" key="1">
    <source>
        <dbReference type="ARBA" id="ARBA00023152"/>
    </source>
</evidence>
<dbReference type="InterPro" id="IPR001345">
    <property type="entry name" value="PG/BPGM_mutase_AS"/>
</dbReference>
<proteinExistence type="predicted"/>
<dbReference type="Proteomes" id="UP000019132">
    <property type="component" value="Unassembled WGS sequence"/>
</dbReference>
<dbReference type="HOGENOM" id="CLU_039184_2_1_1"/>
<dbReference type="CDD" id="cd07067">
    <property type="entry name" value="HP_PGM_like"/>
    <property type="match status" value="1"/>
</dbReference>
<dbReference type="InParanoid" id="K3W7W0"/>
<evidence type="ECO:0000256" key="2">
    <source>
        <dbReference type="ARBA" id="ARBA00023235"/>
    </source>
</evidence>
<evidence type="ECO:0000313" key="3">
    <source>
        <dbReference type="EnsemblProtists" id="PYU1_T001051"/>
    </source>
</evidence>
<dbReference type="VEuPathDB" id="FungiDB:PYU1_G001051"/>
<keyword evidence="1" id="KW-0324">Glycolysis</keyword>
<dbReference type="Pfam" id="PF00300">
    <property type="entry name" value="His_Phos_1"/>
    <property type="match status" value="1"/>
</dbReference>
<dbReference type="SMART" id="SM00855">
    <property type="entry name" value="PGAM"/>
    <property type="match status" value="1"/>
</dbReference>
<dbReference type="InterPro" id="IPR013078">
    <property type="entry name" value="His_Pase_superF_clade-1"/>
</dbReference>
<protein>
    <recommendedName>
        <fullName evidence="5">Phosphoglycerate mutase-like protein</fullName>
    </recommendedName>
</protein>
<dbReference type="SUPFAM" id="SSF53254">
    <property type="entry name" value="Phosphoglycerate mutase-like"/>
    <property type="match status" value="1"/>
</dbReference>
<dbReference type="InterPro" id="IPR029033">
    <property type="entry name" value="His_PPase_superfam"/>
</dbReference>
<dbReference type="PROSITE" id="PS00175">
    <property type="entry name" value="PG_MUTASE"/>
    <property type="match status" value="1"/>
</dbReference>
<dbReference type="PANTHER" id="PTHR48100">
    <property type="entry name" value="BROAD-SPECIFICITY PHOSPHATASE YOR283W-RELATED"/>
    <property type="match status" value="1"/>
</dbReference>
<keyword evidence="4" id="KW-1185">Reference proteome</keyword>
<keyword evidence="2" id="KW-0413">Isomerase</keyword>
<dbReference type="AlphaFoldDB" id="K3W7W0"/>
<accession>K3W7W0</accession>
<dbReference type="eggNOG" id="KOG4754">
    <property type="taxonomic scope" value="Eukaryota"/>
</dbReference>
<name>K3W7W0_GLOUD</name>
<dbReference type="Gene3D" id="3.40.50.1240">
    <property type="entry name" value="Phosphoglycerate mutase-like"/>
    <property type="match status" value="1"/>
</dbReference>